<dbReference type="EMBL" id="CM042056">
    <property type="protein sequence ID" value="KAI3696627.1"/>
    <property type="molecule type" value="Genomic_DNA"/>
</dbReference>
<proteinExistence type="predicted"/>
<comment type="caution">
    <text evidence="1">The sequence shown here is derived from an EMBL/GenBank/DDBJ whole genome shotgun (WGS) entry which is preliminary data.</text>
</comment>
<gene>
    <name evidence="1" type="ORF">L6452_29062</name>
</gene>
<sequence>MDNHWQTNKCDSMWQASTEPEVVVAPSPVSQVQSQESSRNPMNNASHYSYPHIVQEPCSSTRKMMTGPLFQPTNFNLYNSGLSVMGTSFFTLLSGPPPFSQYDSQQVLSSKPSNPSSKVHVYNSSAVVGPTEREASFGSPELSSQNIDNSYLKSKIDTCPVVPARTSASDGGNTTSCLHDIVQARKVIDPSLAVAKAANYHTSQGIEQLNGFSSLKDAPISGPTPAQSGKLHSSSIPHKSSPLANSLPRVFCLYASGDLFLSNSGLLGVVCSCHGFPMSISKFSEHSGLRDVNPGDAIHMDSGETIAQWRKAYFCKFGIRIPEDQCGWHWPEGFSAAADMVKTSERVPNVSRRSDLSNSAGPPRAYVASKQPLNNMVFPNNHRPSQNLVNRIQRHELERNTHDNRKLSDGCTETSQSNSHSQEANKVTEQPVSRCLPTSKLAGGTGNAFQSGPAYLNPIYKTKNAFASQKSLQNLGSLGENSDKFNDSRDGDILEKTTVSSNIELRLGQPSQQSQTLGKSNVLGFNTPRVSRFGHPLELISSKPQIYNVGSNRITEESKQSVNCAAQAAKSSSTEGQNRLRFSNLGFGAYSTRMALQPEQLKADVIAGPVNSMPFSHLESPKDKMQSKYTHGGVDDHHVMPKQQYVESQISKLDSVNFGCTDESTKVKFSFKNMENYKLMDREKGLGHGAMQEHAAEKMEAGCHVKFMGRPSSSFGFSKTSREQSSHVQILPNIPASVIDAGLSSKHPKTIFSLEEGENVDHGFSRPVTTRPMSPRPPLVSGAPSIVFPSVGMNSSPNMTTTMSEEEATRVMSSHTPSSRQAVKYSNQDDVPSSCGFSKDQNALGNSSNGNLRSSITLQAKSTERRDGYKLASKYALPELATKSVHSGTGGGAEKSAVISVSRETSFQIRDIGVQSNLLCDPYQTGPPLPRIGISENIFSSSGHGNCCQGTSCSYGPDKCICWVQRNSMIGNSNLDGKDLVDALREPSEIRTSMLSACNLDKGCTLGDRSLSSGKIGETTKPNLKKVEFNTFQWKDVPSKMSERCHVPCKDQKAKFLEHIIDVNDQTSDVAGKCFDQPVQKVDCMKEQVMSNISSKCSAPALTQASVKISNGDSCTDDAQNTGCAKNFAVDEGSGIQKSWSSDDAPDSGSNIGFDGFACKINSKNETQSKAISNRSTRSLIDELRVIDSLRLKKVHNQVRTGLRVHENTSSTRAFEKDSKAGKRKRETKFKILGTSFPASPVSSLSTGSSGQSSQSLEHLMMVAQPNQERSKHCTCSVGHGSKRRSTLPASSTACCTEDVHKLDRTKEIMCKIPRRVSDDCLESPESSRGKKVKLDLDFSKTKHVWKQEMPCKRITRPVVCGRYGLISNGDTSKPAKIFSLGKILKTAKRCAPAGNEILNKPPAKMWKKSITREGNRRSGRISNFKEDKYHISQGAAVSSDGDSMETSEGTEMAHSPQWEKDPDTSYMLDKGKECRNERSQRFPESDLGTRTRRKSKEVRIRSLYELITEGNDSGFATISKNIASVPQDSSLKNGGNHNHLHGLDKIYRSPEELTCKSTPDVDTFCHVCGSLNNDEINCLLECNRCLVKVHQACYGISKVPRSYWYCRPCKENATNMVCVLCGYEGGVMTRAVQSSNIVKSLLKAWNVSTESQENPAMPSRVLEDQLNADASSGNQVDIGAHPNSFPAHIKASSSCYPMNDTMVLNSITAGIFDSTVKQWVHMVCGLWTPGTRCPNVDTMSAFDVSGACCPKGNAVCSMCKRPGGCCIRCRVVDCAVHFHPWCAHRKGLLQSEVEGAENEKVGFYGRCELHATEDRNHKDNSCSIQVVSLDEKETCARTEGYKGRKREGFRHDSQQSGTGRCLVRQEQVDAWNHINRLMSFKKRLQRMPQPVQDVEYDSRKEYARYKQLKGWKHLVVYKSGIHALGLYTSLFISHNAMVVEYVGEIVGLRVADRRESQYQSGKQLQYKSACYFFRIDKEHIIDATRKGGIARFVNHSCQPNCVAKVITVRGEKKVVFLAERDIYPGEEITYDYHFNNEDEGKKILCSCNSNNCRRYLN</sequence>
<organism evidence="1 2">
    <name type="scientific">Arctium lappa</name>
    <name type="common">Greater burdock</name>
    <name type="synonym">Lappa major</name>
    <dbReference type="NCBI Taxonomy" id="4217"/>
    <lineage>
        <taxon>Eukaryota</taxon>
        <taxon>Viridiplantae</taxon>
        <taxon>Streptophyta</taxon>
        <taxon>Embryophyta</taxon>
        <taxon>Tracheophyta</taxon>
        <taxon>Spermatophyta</taxon>
        <taxon>Magnoliopsida</taxon>
        <taxon>eudicotyledons</taxon>
        <taxon>Gunneridae</taxon>
        <taxon>Pentapetalae</taxon>
        <taxon>asterids</taxon>
        <taxon>campanulids</taxon>
        <taxon>Asterales</taxon>
        <taxon>Asteraceae</taxon>
        <taxon>Carduoideae</taxon>
        <taxon>Cardueae</taxon>
        <taxon>Arctiinae</taxon>
        <taxon>Arctium</taxon>
    </lineage>
</organism>
<evidence type="ECO:0000313" key="2">
    <source>
        <dbReference type="Proteomes" id="UP001055879"/>
    </source>
</evidence>
<reference evidence="2" key="1">
    <citation type="journal article" date="2022" name="Mol. Ecol. Resour.">
        <title>The genomes of chicory, endive, great burdock and yacon provide insights into Asteraceae palaeo-polyploidization history and plant inulin production.</title>
        <authorList>
            <person name="Fan W."/>
            <person name="Wang S."/>
            <person name="Wang H."/>
            <person name="Wang A."/>
            <person name="Jiang F."/>
            <person name="Liu H."/>
            <person name="Zhao H."/>
            <person name="Xu D."/>
            <person name="Zhang Y."/>
        </authorList>
    </citation>
    <scope>NUCLEOTIDE SEQUENCE [LARGE SCALE GENOMIC DNA]</scope>
    <source>
        <strain evidence="2">cv. Niubang</strain>
    </source>
</reference>
<reference evidence="1 2" key="2">
    <citation type="journal article" date="2022" name="Mol. Ecol. Resour.">
        <title>The genomes of chicory, endive, great burdock and yacon provide insights into Asteraceae paleo-polyploidization history and plant inulin production.</title>
        <authorList>
            <person name="Fan W."/>
            <person name="Wang S."/>
            <person name="Wang H."/>
            <person name="Wang A."/>
            <person name="Jiang F."/>
            <person name="Liu H."/>
            <person name="Zhao H."/>
            <person name="Xu D."/>
            <person name="Zhang Y."/>
        </authorList>
    </citation>
    <scope>NUCLEOTIDE SEQUENCE [LARGE SCALE GENOMIC DNA]</scope>
    <source>
        <strain evidence="2">cv. Niubang</strain>
    </source>
</reference>
<accession>A0ACB8ZGD2</accession>
<dbReference type="Proteomes" id="UP001055879">
    <property type="component" value="Linkage Group LG10"/>
</dbReference>
<evidence type="ECO:0000313" key="1">
    <source>
        <dbReference type="EMBL" id="KAI3696627.1"/>
    </source>
</evidence>
<protein>
    <submittedName>
        <fullName evidence="1">Uncharacterized protein</fullName>
    </submittedName>
</protein>
<keyword evidence="2" id="KW-1185">Reference proteome</keyword>
<name>A0ACB8ZGD2_ARCLA</name>